<dbReference type="PANTHER" id="PTHR13383">
    <property type="entry name" value="RIBONUCLEASE H2 SUBUNIT B"/>
    <property type="match status" value="1"/>
</dbReference>
<protein>
    <recommendedName>
        <fullName evidence="2">Ribonuclease H2 subunit B</fullName>
    </recommendedName>
    <alternativeName>
        <fullName evidence="5">Ribonuclease HI subunit B</fullName>
    </alternativeName>
</protein>
<dbReference type="Pfam" id="PF09468">
    <property type="entry name" value="RNase_H2-Ydr279"/>
    <property type="match status" value="1"/>
</dbReference>
<dbReference type="InterPro" id="IPR019024">
    <property type="entry name" value="RNase_H2_suB_wHTH"/>
</dbReference>
<dbReference type="OrthoDB" id="29098at2759"/>
<sequence>MSRFLVDSNSRVILLPKSETPVTYKVVDLPTSRDLTSYNSYLLDKDTLYELGDVRNDNPYVKKENMPLLKNGDAVKSFIFEDEQNGEGAIIQSSSVIVSSKFDLAWLLIAIFYKHNQFSKNYISAEDVMDKIAGVFSGNGNDQWVHKIPYFLYEQSLAKISESIDESGDSFFKFSLKKSFEFVEKKVERLQTYFASGDNSVLVTIKGKLTDTTLAEHTIPEPILKSMVLRYAVDYVCDSYIGSEFKKEFISFVKYDFSDLDKYLDVLQERQKNLQIVESNMNSVAQTSASASKKKVELKKGKKKEVKKKVAVGKGALDGFFKKA</sequence>
<dbReference type="InterPro" id="IPR040456">
    <property type="entry name" value="RNase_H2_suB"/>
</dbReference>
<dbReference type="HOGENOM" id="CLU_075897_0_0_1"/>
<feature type="domain" description="Rnh202 triple barrel" evidence="7">
    <location>
        <begin position="14"/>
        <end position="103"/>
    </location>
</feature>
<dbReference type="Pfam" id="PF17745">
    <property type="entry name" value="Ydr279_N"/>
    <property type="match status" value="1"/>
</dbReference>
<organism evidence="8 9">
    <name type="scientific">Scheffersomyces stipitis (strain ATCC 58785 / CBS 6054 / NBRC 10063 / NRRL Y-11545)</name>
    <name type="common">Yeast</name>
    <name type="synonym">Pichia stipitis</name>
    <dbReference type="NCBI Taxonomy" id="322104"/>
    <lineage>
        <taxon>Eukaryota</taxon>
        <taxon>Fungi</taxon>
        <taxon>Dikarya</taxon>
        <taxon>Ascomycota</taxon>
        <taxon>Saccharomycotina</taxon>
        <taxon>Pichiomycetes</taxon>
        <taxon>Debaryomycetaceae</taxon>
        <taxon>Scheffersomyces</taxon>
    </lineage>
</organism>
<dbReference type="InterPro" id="IPR041195">
    <property type="entry name" value="Rnh202_N"/>
</dbReference>
<dbReference type="PANTHER" id="PTHR13383:SF11">
    <property type="entry name" value="RIBONUCLEASE H2 SUBUNIT B"/>
    <property type="match status" value="1"/>
</dbReference>
<dbReference type="InParanoid" id="A3LTY4"/>
<evidence type="ECO:0000259" key="7">
    <source>
        <dbReference type="Pfam" id="PF17745"/>
    </source>
</evidence>
<dbReference type="GO" id="GO:0006401">
    <property type="term" value="P:RNA catabolic process"/>
    <property type="evidence" value="ECO:0007669"/>
    <property type="project" value="TreeGrafter"/>
</dbReference>
<feature type="domain" description="Ribonuclease H2 subunit B wHTH" evidence="6">
    <location>
        <begin position="106"/>
        <end position="248"/>
    </location>
</feature>
<dbReference type="FunCoup" id="A3LTY4">
    <property type="interactions" value="94"/>
</dbReference>
<keyword evidence="9" id="KW-1185">Reference proteome</keyword>
<dbReference type="eggNOG" id="ENOG502SBFM">
    <property type="taxonomic scope" value="Eukaryota"/>
</dbReference>
<dbReference type="GO" id="GO:0005654">
    <property type="term" value="C:nucleoplasm"/>
    <property type="evidence" value="ECO:0007669"/>
    <property type="project" value="TreeGrafter"/>
</dbReference>
<dbReference type="RefSeq" id="XP_001384175.2">
    <property type="nucleotide sequence ID" value="XM_001384138.1"/>
</dbReference>
<evidence type="ECO:0000256" key="2">
    <source>
        <dbReference type="ARBA" id="ARBA00019062"/>
    </source>
</evidence>
<evidence type="ECO:0000313" key="8">
    <source>
        <dbReference type="EMBL" id="ABN66146.2"/>
    </source>
</evidence>
<dbReference type="KEGG" id="pic:PICST_65617"/>
<dbReference type="GO" id="GO:0032299">
    <property type="term" value="C:ribonuclease H2 complex"/>
    <property type="evidence" value="ECO:0007669"/>
    <property type="project" value="InterPro"/>
</dbReference>
<dbReference type="OMA" id="EYREDTN"/>
<evidence type="ECO:0000256" key="4">
    <source>
        <dbReference type="ARBA" id="ARBA00024778"/>
    </source>
</evidence>
<gene>
    <name evidence="8" type="ORF">PICST_65617</name>
</gene>
<evidence type="ECO:0000256" key="5">
    <source>
        <dbReference type="ARBA" id="ARBA00033464"/>
    </source>
</evidence>
<evidence type="ECO:0000259" key="6">
    <source>
        <dbReference type="Pfam" id="PF09468"/>
    </source>
</evidence>
<evidence type="ECO:0000313" key="9">
    <source>
        <dbReference type="Proteomes" id="UP000002258"/>
    </source>
</evidence>
<evidence type="ECO:0000256" key="3">
    <source>
        <dbReference type="ARBA" id="ARBA00023242"/>
    </source>
</evidence>
<dbReference type="Gene3D" id="1.10.20.120">
    <property type="match status" value="1"/>
</dbReference>
<comment type="subcellular location">
    <subcellularLocation>
        <location evidence="1">Nucleus</location>
    </subcellularLocation>
</comment>
<comment type="function">
    <text evidence="4">Non catalytic subunit of RNase H2, an endonuclease that specifically degrades the RNA of RNA:DNA hybrids. Participates in DNA replication, possibly by mediating the removal of lagging-strand Okazaki fragment RNA primers during DNA replication. Mediates the excision of single ribonucleotides from DNA:RNA duplexes.</text>
</comment>
<name>A3LTY4_PICST</name>
<proteinExistence type="predicted"/>
<reference evidence="8 9" key="1">
    <citation type="journal article" date="2007" name="Nat. Biotechnol.">
        <title>Genome sequence of the lignocellulose-bioconverting and xylose-fermenting yeast Pichia stipitis.</title>
        <authorList>
            <person name="Jeffries T.W."/>
            <person name="Grigoriev I.V."/>
            <person name="Grimwood J."/>
            <person name="Laplaza J.M."/>
            <person name="Aerts A."/>
            <person name="Salamov A."/>
            <person name="Schmutz J."/>
            <person name="Lindquist E."/>
            <person name="Dehal P."/>
            <person name="Shapiro H."/>
            <person name="Jin Y.S."/>
            <person name="Passoth V."/>
            <person name="Richardson P.M."/>
        </authorList>
    </citation>
    <scope>NUCLEOTIDE SEQUENCE [LARGE SCALE GENOMIC DNA]</scope>
    <source>
        <strain evidence="9">ATCC 58785 / CBS 6054 / NBRC 10063 / NRRL Y-11545</strain>
    </source>
</reference>
<keyword evidence="3" id="KW-0539">Nucleus</keyword>
<accession>A3LTY4</accession>
<dbReference type="AlphaFoldDB" id="A3LTY4"/>
<dbReference type="GeneID" id="4838934"/>
<dbReference type="Proteomes" id="UP000002258">
    <property type="component" value="Chromosome 4"/>
</dbReference>
<dbReference type="EMBL" id="CP000498">
    <property type="protein sequence ID" value="ABN66146.2"/>
    <property type="molecule type" value="Genomic_DNA"/>
</dbReference>
<evidence type="ECO:0000256" key="1">
    <source>
        <dbReference type="ARBA" id="ARBA00004123"/>
    </source>
</evidence>
<dbReference type="STRING" id="322104.A3LTY4"/>